<dbReference type="PANTHER" id="PTHR11839:SF5">
    <property type="entry name" value="ADP-RIBOSE PYROPHOSPHATASE"/>
    <property type="match status" value="1"/>
</dbReference>
<comment type="catalytic activity">
    <reaction evidence="12">
        <text>ADP-D-ribose + H2O = D-ribose 5-phosphate + AMP + 2 H(+)</text>
        <dbReference type="Rhea" id="RHEA:10412"/>
        <dbReference type="ChEBI" id="CHEBI:15377"/>
        <dbReference type="ChEBI" id="CHEBI:15378"/>
        <dbReference type="ChEBI" id="CHEBI:57967"/>
        <dbReference type="ChEBI" id="CHEBI:78346"/>
        <dbReference type="ChEBI" id="CHEBI:456215"/>
        <dbReference type="EC" id="3.6.1.13"/>
    </reaction>
</comment>
<comment type="function">
    <text evidence="8">Acts on ADP-mannose and ADP-glucose as well as ADP-ribose. Prevents glycogen biosynthesis. The reaction catalyzed by this enzyme is a limiting step of the gluconeogenic process.</text>
</comment>
<dbReference type="eggNOG" id="COG0494">
    <property type="taxonomic scope" value="Bacteria"/>
</dbReference>
<evidence type="ECO:0000256" key="9">
    <source>
        <dbReference type="ARBA" id="ARBA00030162"/>
    </source>
</evidence>
<proteinExistence type="inferred from homology"/>
<evidence type="ECO:0000256" key="10">
    <source>
        <dbReference type="ARBA" id="ARBA00030308"/>
    </source>
</evidence>
<evidence type="ECO:0000313" key="17">
    <source>
        <dbReference type="EMBL" id="EHO39792.1"/>
    </source>
</evidence>
<dbReference type="HOGENOM" id="CLU_062658_6_1_0"/>
<dbReference type="PaxDb" id="880073-Calab_0139"/>
<dbReference type="GO" id="GO:0046872">
    <property type="term" value="F:metal ion binding"/>
    <property type="evidence" value="ECO:0007669"/>
    <property type="project" value="UniProtKB-KW"/>
</dbReference>
<dbReference type="CDD" id="cd24157">
    <property type="entry name" value="NUDIX_GDPMK"/>
    <property type="match status" value="1"/>
</dbReference>
<name>H1XYH4_CALAY</name>
<dbReference type="OrthoDB" id="5292471at2"/>
<evidence type="ECO:0000256" key="11">
    <source>
        <dbReference type="ARBA" id="ARBA00033056"/>
    </source>
</evidence>
<dbReference type="Pfam" id="PF00293">
    <property type="entry name" value="NUDIX"/>
    <property type="match status" value="1"/>
</dbReference>
<protein>
    <recommendedName>
        <fullName evidence="4">ADP-ribose pyrophosphatase</fullName>
        <ecNumber evidence="3">3.6.1.13</ecNumber>
    </recommendedName>
    <alternativeName>
        <fullName evidence="9">ADP-ribose diphosphatase</fullName>
    </alternativeName>
    <alternativeName>
        <fullName evidence="11">ADP-ribose phosphohydrolase</fullName>
    </alternativeName>
    <alternativeName>
        <fullName evidence="10">Adenosine diphosphoribose pyrophosphatase</fullName>
    </alternativeName>
</protein>
<gene>
    <name evidence="16" type="ORF">Cabys_2928</name>
    <name evidence="17" type="ORF">Calab_0139</name>
</gene>
<dbReference type="InterPro" id="IPR000086">
    <property type="entry name" value="NUDIX_hydrolase_dom"/>
</dbReference>
<feature type="binding site" evidence="13">
    <location>
        <position position="83"/>
    </location>
    <ligand>
        <name>Mg(2+)</name>
        <dbReference type="ChEBI" id="CHEBI:18420"/>
        <label>1</label>
    </ligand>
</feature>
<dbReference type="GO" id="GO:0019144">
    <property type="term" value="F:ADP-sugar diphosphatase activity"/>
    <property type="evidence" value="ECO:0007669"/>
    <property type="project" value="TreeGrafter"/>
</dbReference>
<dbReference type="AlphaFoldDB" id="H1XYH4"/>
<keyword evidence="5 13" id="KW-0479">Metal-binding</keyword>
<reference evidence="17 18" key="1">
    <citation type="submission" date="2011-09" db="EMBL/GenBank/DDBJ databases">
        <title>The permanent draft genome of Caldithrix abyssi DSM 13497.</title>
        <authorList>
            <consortium name="US DOE Joint Genome Institute (JGI-PGF)"/>
            <person name="Lucas S."/>
            <person name="Han J."/>
            <person name="Lapidus A."/>
            <person name="Bruce D."/>
            <person name="Goodwin L."/>
            <person name="Pitluck S."/>
            <person name="Peters L."/>
            <person name="Kyrpides N."/>
            <person name="Mavromatis K."/>
            <person name="Ivanova N."/>
            <person name="Mikhailova N."/>
            <person name="Chertkov O."/>
            <person name="Detter J.C."/>
            <person name="Tapia R."/>
            <person name="Han C."/>
            <person name="Land M."/>
            <person name="Hauser L."/>
            <person name="Markowitz V."/>
            <person name="Cheng J.-F."/>
            <person name="Hugenholtz P."/>
            <person name="Woyke T."/>
            <person name="Wu D."/>
            <person name="Spring S."/>
            <person name="Brambilla E."/>
            <person name="Klenk H.-P."/>
            <person name="Eisen J.A."/>
        </authorList>
    </citation>
    <scope>NUCLEOTIDE SEQUENCE [LARGE SCALE GENOMIC DNA]</scope>
    <source>
        <strain evidence="17 18">DSM 13497</strain>
    </source>
</reference>
<comment type="cofactor">
    <cofactor evidence="1 13">
        <name>Mg(2+)</name>
        <dbReference type="ChEBI" id="CHEBI:18420"/>
    </cofactor>
</comment>
<feature type="binding site" evidence="13">
    <location>
        <position position="102"/>
    </location>
    <ligand>
        <name>Mg(2+)</name>
        <dbReference type="ChEBI" id="CHEBI:18420"/>
        <label>1</label>
    </ligand>
</feature>
<evidence type="ECO:0000256" key="6">
    <source>
        <dbReference type="ARBA" id="ARBA00022801"/>
    </source>
</evidence>
<accession>H1XYH4</accession>
<dbReference type="PANTHER" id="PTHR11839">
    <property type="entry name" value="UDP/ADP-SUGAR PYROPHOSPHATASE"/>
    <property type="match status" value="1"/>
</dbReference>
<evidence type="ECO:0000256" key="13">
    <source>
        <dbReference type="PIRSR" id="PIRSR604385-2"/>
    </source>
</evidence>
<dbReference type="Gene3D" id="3.90.79.10">
    <property type="entry name" value="Nucleoside Triphosphate Pyrophosphohydrolase"/>
    <property type="match status" value="1"/>
</dbReference>
<dbReference type="KEGG" id="caby:Cabys_2928"/>
<dbReference type="EC" id="3.6.1.13" evidence="3"/>
<organism evidence="17 18">
    <name type="scientific">Caldithrix abyssi DSM 13497</name>
    <dbReference type="NCBI Taxonomy" id="880073"/>
    <lineage>
        <taxon>Bacteria</taxon>
        <taxon>Pseudomonadati</taxon>
        <taxon>Calditrichota</taxon>
        <taxon>Calditrichia</taxon>
        <taxon>Calditrichales</taxon>
        <taxon>Calditrichaceae</taxon>
        <taxon>Caldithrix</taxon>
    </lineage>
</organism>
<keyword evidence="6" id="KW-0378">Hydrolase</keyword>
<dbReference type="RefSeq" id="WP_006926675.1">
    <property type="nucleotide sequence ID" value="NZ_CM001402.1"/>
</dbReference>
<dbReference type="Proteomes" id="UP000004671">
    <property type="component" value="Chromosome"/>
</dbReference>
<evidence type="ECO:0000313" key="19">
    <source>
        <dbReference type="Proteomes" id="UP000183868"/>
    </source>
</evidence>
<dbReference type="SUPFAM" id="SSF55811">
    <property type="entry name" value="Nudix"/>
    <property type="match status" value="1"/>
</dbReference>
<dbReference type="GO" id="GO:0006753">
    <property type="term" value="P:nucleoside phosphate metabolic process"/>
    <property type="evidence" value="ECO:0007669"/>
    <property type="project" value="TreeGrafter"/>
</dbReference>
<feature type="domain" description="Nudix hydrolase" evidence="15">
    <location>
        <begin position="42"/>
        <end position="180"/>
    </location>
</feature>
<dbReference type="NCBIfam" id="TIGR00052">
    <property type="entry name" value="nudix-type nucleoside diphosphatase, YffH/AdpP family"/>
    <property type="match status" value="1"/>
</dbReference>
<evidence type="ECO:0000313" key="16">
    <source>
        <dbReference type="EMBL" id="APF19676.1"/>
    </source>
</evidence>
<evidence type="ECO:0000256" key="14">
    <source>
        <dbReference type="PIRSR" id="PIRSR604385-3"/>
    </source>
</evidence>
<dbReference type="FunCoup" id="H1XYH4">
    <property type="interactions" value="265"/>
</dbReference>
<evidence type="ECO:0000256" key="2">
    <source>
        <dbReference type="ARBA" id="ARBA00007482"/>
    </source>
</evidence>
<feature type="short sequence motif" description="Nudix box" evidence="14">
    <location>
        <begin position="84"/>
        <end position="105"/>
    </location>
</feature>
<dbReference type="EMBL" id="CM001402">
    <property type="protein sequence ID" value="EHO39792.1"/>
    <property type="molecule type" value="Genomic_DNA"/>
</dbReference>
<sequence length="194" mass="22311">MKVKILKKERLLDDFFKVDSAELIHEKFDGTLSPVVRRLNLERGQAVAVLIHLTDRDSLVLIRQFRYAVYEAGEDGWIDEIVAGVLDDESPEACARRECLEEAGYELERLEHMATIYVSPGITTERIHIFIGYTDSTKRINDGGGLDSENEDIQVVEWTREEAFKKLMNKEIEDGKTLLAVQHFFLNDLLKRRG</sequence>
<comment type="similarity">
    <text evidence="2">Belongs to the Nudix hydrolase family. NudF subfamily.</text>
</comment>
<evidence type="ECO:0000256" key="4">
    <source>
        <dbReference type="ARBA" id="ARBA00013297"/>
    </source>
</evidence>
<dbReference type="GO" id="GO:0019693">
    <property type="term" value="P:ribose phosphate metabolic process"/>
    <property type="evidence" value="ECO:0007669"/>
    <property type="project" value="TreeGrafter"/>
</dbReference>
<evidence type="ECO:0000256" key="1">
    <source>
        <dbReference type="ARBA" id="ARBA00001946"/>
    </source>
</evidence>
<evidence type="ECO:0000256" key="7">
    <source>
        <dbReference type="ARBA" id="ARBA00022842"/>
    </source>
</evidence>
<dbReference type="InParanoid" id="H1XYH4"/>
<dbReference type="GO" id="GO:0047631">
    <property type="term" value="F:ADP-ribose diphosphatase activity"/>
    <property type="evidence" value="ECO:0007669"/>
    <property type="project" value="UniProtKB-EC"/>
</dbReference>
<evidence type="ECO:0000256" key="8">
    <source>
        <dbReference type="ARBA" id="ARBA00025164"/>
    </source>
</evidence>
<feature type="binding site" evidence="13">
    <location>
        <position position="151"/>
    </location>
    <ligand>
        <name>Mg(2+)</name>
        <dbReference type="ChEBI" id="CHEBI:18420"/>
        <label>2</label>
    </ligand>
</feature>
<evidence type="ECO:0000259" key="15">
    <source>
        <dbReference type="PROSITE" id="PS51462"/>
    </source>
</evidence>
<dbReference type="PROSITE" id="PS51462">
    <property type="entry name" value="NUDIX"/>
    <property type="match status" value="1"/>
</dbReference>
<dbReference type="EMBL" id="CP018099">
    <property type="protein sequence ID" value="APF19676.1"/>
    <property type="molecule type" value="Genomic_DNA"/>
</dbReference>
<dbReference type="InterPro" id="IPR015797">
    <property type="entry name" value="NUDIX_hydrolase-like_dom_sf"/>
</dbReference>
<evidence type="ECO:0000256" key="12">
    <source>
        <dbReference type="ARBA" id="ARBA00049546"/>
    </source>
</evidence>
<dbReference type="Proteomes" id="UP000183868">
    <property type="component" value="Chromosome"/>
</dbReference>
<evidence type="ECO:0000256" key="3">
    <source>
        <dbReference type="ARBA" id="ARBA00012453"/>
    </source>
</evidence>
<evidence type="ECO:0000256" key="5">
    <source>
        <dbReference type="ARBA" id="ARBA00022723"/>
    </source>
</evidence>
<keyword evidence="18" id="KW-1185">Reference proteome</keyword>
<reference evidence="16 19" key="2">
    <citation type="submission" date="2016-11" db="EMBL/GenBank/DDBJ databases">
        <title>Genomic analysis of Caldithrix abyssi and proposal of a novel bacterial phylum Caldithrichaeota.</title>
        <authorList>
            <person name="Kublanov I."/>
            <person name="Sigalova O."/>
            <person name="Gavrilov S."/>
            <person name="Lebedinsky A."/>
            <person name="Ivanova N."/>
            <person name="Daum C."/>
            <person name="Reddy T."/>
            <person name="Klenk H.P."/>
            <person name="Goker M."/>
            <person name="Reva O."/>
            <person name="Miroshnichenko M."/>
            <person name="Kyprides N."/>
            <person name="Woyke T."/>
            <person name="Gelfand M."/>
        </authorList>
    </citation>
    <scope>NUCLEOTIDE SEQUENCE [LARGE SCALE GENOMIC DNA]</scope>
    <source>
        <strain evidence="16 19">LF13</strain>
    </source>
</reference>
<dbReference type="InterPro" id="IPR004385">
    <property type="entry name" value="NDP_pyrophosphatase"/>
</dbReference>
<evidence type="ECO:0000313" key="18">
    <source>
        <dbReference type="Proteomes" id="UP000004671"/>
    </source>
</evidence>
<dbReference type="STRING" id="880073.Cabys_2928"/>
<keyword evidence="7 13" id="KW-0460">Magnesium</keyword>
<feature type="binding site" evidence="13">
    <location>
        <position position="98"/>
    </location>
    <ligand>
        <name>Mg(2+)</name>
        <dbReference type="ChEBI" id="CHEBI:18420"/>
        <label>1</label>
    </ligand>
</feature>
<dbReference type="GO" id="GO:0005829">
    <property type="term" value="C:cytosol"/>
    <property type="evidence" value="ECO:0007669"/>
    <property type="project" value="TreeGrafter"/>
</dbReference>